<evidence type="ECO:0000313" key="8">
    <source>
        <dbReference type="EMBL" id="EFC94498.1"/>
    </source>
</evidence>
<evidence type="ECO:0000256" key="7">
    <source>
        <dbReference type="RuleBase" id="RU000559"/>
    </source>
</evidence>
<dbReference type="NCBIfam" id="TIGR01024">
    <property type="entry name" value="rplS_bact"/>
    <property type="match status" value="1"/>
</dbReference>
<dbReference type="HAMAP" id="MF_00402">
    <property type="entry name" value="Ribosomal_bL19"/>
    <property type="match status" value="1"/>
</dbReference>
<organism evidence="8 9">
    <name type="scientific">Hungatella hathewayi DSM 13479</name>
    <dbReference type="NCBI Taxonomy" id="566550"/>
    <lineage>
        <taxon>Bacteria</taxon>
        <taxon>Bacillati</taxon>
        <taxon>Bacillota</taxon>
        <taxon>Clostridia</taxon>
        <taxon>Lachnospirales</taxon>
        <taxon>Lachnospiraceae</taxon>
        <taxon>Hungatella</taxon>
    </lineage>
</organism>
<comment type="similarity">
    <text evidence="2 6 7">Belongs to the bacterial ribosomal protein bL19 family.</text>
</comment>
<dbReference type="HOGENOM" id="CLU_103507_2_2_9"/>
<protein>
    <recommendedName>
        <fullName evidence="5 6">Large ribosomal subunit protein bL19</fullName>
    </recommendedName>
</protein>
<dbReference type="AlphaFoldDB" id="D3AUK7"/>
<dbReference type="GO" id="GO:0003735">
    <property type="term" value="F:structural constituent of ribosome"/>
    <property type="evidence" value="ECO:0007669"/>
    <property type="project" value="InterPro"/>
</dbReference>
<dbReference type="SUPFAM" id="SSF50104">
    <property type="entry name" value="Translation proteins SH3-like domain"/>
    <property type="match status" value="1"/>
</dbReference>
<dbReference type="PIRSF" id="PIRSF002191">
    <property type="entry name" value="Ribosomal_L19"/>
    <property type="match status" value="1"/>
</dbReference>
<sequence>MVLCYGLRQYEVLRTSNIIKEVHTMNDIIKNIEAAQLKETVPEFHVGDTVKVYNKIKEGTRERIQVFEGTVIKRQNGGARETFTVRKNSNGIGVEKTWPLHSPSVDNIEVVRRGKVRRAKLNYLRDRVGKAAKVKELVK</sequence>
<dbReference type="InterPro" id="IPR008991">
    <property type="entry name" value="Translation_prot_SH3-like_sf"/>
</dbReference>
<accession>D3AUK7</accession>
<evidence type="ECO:0000256" key="3">
    <source>
        <dbReference type="ARBA" id="ARBA00022980"/>
    </source>
</evidence>
<dbReference type="InterPro" id="IPR038657">
    <property type="entry name" value="Ribosomal_bL19_sf"/>
</dbReference>
<dbReference type="EMBL" id="ACIO01001079">
    <property type="protein sequence ID" value="EFC94498.1"/>
    <property type="molecule type" value="Genomic_DNA"/>
</dbReference>
<dbReference type="InterPro" id="IPR001857">
    <property type="entry name" value="Ribosomal_bL19"/>
</dbReference>
<reference evidence="8 9" key="1">
    <citation type="submission" date="2010-01" db="EMBL/GenBank/DDBJ databases">
        <authorList>
            <person name="Weinstock G."/>
            <person name="Sodergren E."/>
            <person name="Clifton S."/>
            <person name="Fulton L."/>
            <person name="Fulton B."/>
            <person name="Courtney L."/>
            <person name="Fronick C."/>
            <person name="Harrison M."/>
            <person name="Strong C."/>
            <person name="Farmer C."/>
            <person name="Delahaunty K."/>
            <person name="Markovic C."/>
            <person name="Hall O."/>
            <person name="Minx P."/>
            <person name="Tomlinson C."/>
            <person name="Mitreva M."/>
            <person name="Nelson J."/>
            <person name="Hou S."/>
            <person name="Wollam A."/>
            <person name="Pepin K.H."/>
            <person name="Johnson M."/>
            <person name="Bhonagiri V."/>
            <person name="Nash W.E."/>
            <person name="Warren W."/>
            <person name="Chinwalla A."/>
            <person name="Mardis E.R."/>
            <person name="Wilson R.K."/>
        </authorList>
    </citation>
    <scope>NUCLEOTIDE SEQUENCE [LARGE SCALE GENOMIC DNA]</scope>
    <source>
        <strain evidence="8 9">DSM 13479</strain>
    </source>
</reference>
<dbReference type="Gene3D" id="2.30.30.790">
    <property type="match status" value="1"/>
</dbReference>
<name>D3AUK7_9FIRM</name>
<dbReference type="GO" id="GO:0006412">
    <property type="term" value="P:translation"/>
    <property type="evidence" value="ECO:0007669"/>
    <property type="project" value="UniProtKB-UniRule"/>
</dbReference>
<comment type="function">
    <text evidence="1 6 7">This protein is located at the 30S-50S ribosomal subunit interface and may play a role in the structure and function of the aminoacyl-tRNA binding site.</text>
</comment>
<dbReference type="PANTHER" id="PTHR15680">
    <property type="entry name" value="RIBOSOMAL PROTEIN L19"/>
    <property type="match status" value="1"/>
</dbReference>
<keyword evidence="3 6" id="KW-0689">Ribosomal protein</keyword>
<evidence type="ECO:0000256" key="6">
    <source>
        <dbReference type="HAMAP-Rule" id="MF_00402"/>
    </source>
</evidence>
<evidence type="ECO:0000256" key="1">
    <source>
        <dbReference type="ARBA" id="ARBA00002349"/>
    </source>
</evidence>
<dbReference type="Pfam" id="PF01245">
    <property type="entry name" value="Ribosomal_L19"/>
    <property type="match status" value="1"/>
</dbReference>
<proteinExistence type="inferred from homology"/>
<dbReference type="PANTHER" id="PTHR15680:SF9">
    <property type="entry name" value="LARGE RIBOSOMAL SUBUNIT PROTEIN BL19M"/>
    <property type="match status" value="1"/>
</dbReference>
<evidence type="ECO:0000256" key="5">
    <source>
        <dbReference type="ARBA" id="ARBA00035171"/>
    </source>
</evidence>
<dbReference type="Proteomes" id="UP000004968">
    <property type="component" value="Unassembled WGS sequence"/>
</dbReference>
<keyword evidence="4 6" id="KW-0687">Ribonucleoprotein</keyword>
<dbReference type="PRINTS" id="PR00061">
    <property type="entry name" value="RIBOSOMALL19"/>
</dbReference>
<comment type="caution">
    <text evidence="8">The sequence shown here is derived from an EMBL/GenBank/DDBJ whole genome shotgun (WGS) entry which is preliminary data.</text>
</comment>
<evidence type="ECO:0000256" key="2">
    <source>
        <dbReference type="ARBA" id="ARBA00005781"/>
    </source>
</evidence>
<evidence type="ECO:0000313" key="9">
    <source>
        <dbReference type="Proteomes" id="UP000004968"/>
    </source>
</evidence>
<gene>
    <name evidence="6 8" type="primary">rplS</name>
    <name evidence="8" type="ORF">CLOSTHATH_07322</name>
</gene>
<evidence type="ECO:0000256" key="4">
    <source>
        <dbReference type="ARBA" id="ARBA00023274"/>
    </source>
</evidence>
<dbReference type="FunFam" id="2.30.30.790:FF:000001">
    <property type="entry name" value="50S ribosomal protein L19"/>
    <property type="match status" value="1"/>
</dbReference>
<dbReference type="GO" id="GO:0022625">
    <property type="term" value="C:cytosolic large ribosomal subunit"/>
    <property type="evidence" value="ECO:0007669"/>
    <property type="project" value="TreeGrafter"/>
</dbReference>